<proteinExistence type="predicted"/>
<gene>
    <name evidence="1" type="ORF">HCDG_02392</name>
</gene>
<organism evidence="1 2">
    <name type="scientific">Ajellomyces capsulatus (strain H143)</name>
    <name type="common">Darling's disease fungus</name>
    <name type="synonym">Histoplasma capsulatum</name>
    <dbReference type="NCBI Taxonomy" id="544712"/>
    <lineage>
        <taxon>Eukaryota</taxon>
        <taxon>Fungi</taxon>
        <taxon>Dikarya</taxon>
        <taxon>Ascomycota</taxon>
        <taxon>Pezizomycotina</taxon>
        <taxon>Eurotiomycetes</taxon>
        <taxon>Eurotiomycetidae</taxon>
        <taxon>Onygenales</taxon>
        <taxon>Ajellomycetaceae</taxon>
        <taxon>Histoplasma</taxon>
    </lineage>
</organism>
<dbReference type="VEuPathDB" id="FungiDB:HCDG_02392"/>
<dbReference type="HOGENOM" id="CLU_2941199_0_0_1"/>
<dbReference type="Proteomes" id="UP000002624">
    <property type="component" value="Unassembled WGS sequence"/>
</dbReference>
<protein>
    <submittedName>
        <fullName evidence="1">Uncharacterized protein</fullName>
    </submittedName>
</protein>
<dbReference type="EMBL" id="GG692420">
    <property type="protein sequence ID" value="EER44362.1"/>
    <property type="molecule type" value="Genomic_DNA"/>
</dbReference>
<evidence type="ECO:0000313" key="1">
    <source>
        <dbReference type="EMBL" id="EER44362.1"/>
    </source>
</evidence>
<dbReference type="AlphaFoldDB" id="C6H7J1"/>
<accession>C6H7J1</accession>
<evidence type="ECO:0000313" key="2">
    <source>
        <dbReference type="Proteomes" id="UP000002624"/>
    </source>
</evidence>
<sequence length="60" mass="7098">MTANCLAKKDLRKRKKKGDIWFRDGVHEHSLSLTLATRNGYATRPVWLRLRNCFSFLETF</sequence>
<reference evidence="2" key="1">
    <citation type="submission" date="2009-05" db="EMBL/GenBank/DDBJ databases">
        <title>The genome sequence of Ajellomyces capsulatus strain H143.</title>
        <authorList>
            <person name="Champion M."/>
            <person name="Cuomo C.A."/>
            <person name="Ma L.-J."/>
            <person name="Henn M.R."/>
            <person name="Sil A."/>
            <person name="Goldman B."/>
            <person name="Young S.K."/>
            <person name="Kodira C.D."/>
            <person name="Zeng Q."/>
            <person name="Koehrsen M."/>
            <person name="Alvarado L."/>
            <person name="Berlin A.M."/>
            <person name="Borenstein D."/>
            <person name="Chen Z."/>
            <person name="Engels R."/>
            <person name="Freedman E."/>
            <person name="Gellesch M."/>
            <person name="Goldberg J."/>
            <person name="Griggs A."/>
            <person name="Gujja S."/>
            <person name="Heiman D.I."/>
            <person name="Hepburn T.A."/>
            <person name="Howarth C."/>
            <person name="Jen D."/>
            <person name="Larson L."/>
            <person name="Lewis B."/>
            <person name="Mehta T."/>
            <person name="Park D."/>
            <person name="Pearson M."/>
            <person name="Roberts A."/>
            <person name="Saif S."/>
            <person name="Shea T.D."/>
            <person name="Shenoy N."/>
            <person name="Sisk P."/>
            <person name="Stolte C."/>
            <person name="Sykes S."/>
            <person name="Walk T."/>
            <person name="White J."/>
            <person name="Yandava C."/>
            <person name="Klein B."/>
            <person name="McEwen J.G."/>
            <person name="Puccia R."/>
            <person name="Goldman G.H."/>
            <person name="Felipe M.S."/>
            <person name="Nino-Vega G."/>
            <person name="San-Blas G."/>
            <person name="Taylor J.W."/>
            <person name="Mendoza L."/>
            <person name="Galagan J.E."/>
            <person name="Nusbaum C."/>
            <person name="Birren B.W."/>
        </authorList>
    </citation>
    <scope>NUCLEOTIDE SEQUENCE [LARGE SCALE GENOMIC DNA]</scope>
    <source>
        <strain evidence="2">H143</strain>
    </source>
</reference>
<name>C6H7J1_AJECH</name>